<dbReference type="PROSITE" id="PS51257">
    <property type="entry name" value="PROKAR_LIPOPROTEIN"/>
    <property type="match status" value="1"/>
</dbReference>
<evidence type="ECO:0000256" key="1">
    <source>
        <dbReference type="SAM" id="MobiDB-lite"/>
    </source>
</evidence>
<feature type="region of interest" description="Disordered" evidence="1">
    <location>
        <begin position="27"/>
        <end position="107"/>
    </location>
</feature>
<evidence type="ECO:0000313" key="3">
    <source>
        <dbReference type="EMBL" id="PZP01213.1"/>
    </source>
</evidence>
<evidence type="ECO:0000256" key="2">
    <source>
        <dbReference type="SAM" id="SignalP"/>
    </source>
</evidence>
<gene>
    <name evidence="3" type="ORF">DI609_04680</name>
</gene>
<sequence length="193" mass="20250">MRKTSLPTMRRPLAILASLTLLGAASACGTGSTVDNSEQADNTAVPSVSASAKPDKGDDKSKDKDDSKDEDASSGDHGATGKGAQDGAVEEVEDVPEGDDRSEEEESFLAALEKSGVHFDKVDEASRNAVESQIIAAGYHHCRESDTPLIGVAAGQMLAQGLVDPPKGDDALTQKFESMMKDLRTAADENLCR</sequence>
<protein>
    <recommendedName>
        <fullName evidence="5">DUF732 domain-containing protein</fullName>
    </recommendedName>
</protein>
<comment type="caution">
    <text evidence="3">The sequence shown here is derived from an EMBL/GenBank/DDBJ whole genome shotgun (WGS) entry which is preliminary data.</text>
</comment>
<feature type="compositionally biased region" description="Acidic residues" evidence="1">
    <location>
        <begin position="88"/>
        <end position="107"/>
    </location>
</feature>
<evidence type="ECO:0008006" key="5">
    <source>
        <dbReference type="Google" id="ProtNLM"/>
    </source>
</evidence>
<proteinExistence type="predicted"/>
<feature type="compositionally biased region" description="Polar residues" evidence="1">
    <location>
        <begin position="34"/>
        <end position="48"/>
    </location>
</feature>
<dbReference type="Proteomes" id="UP000249451">
    <property type="component" value="Unassembled WGS sequence"/>
</dbReference>
<dbReference type="AlphaFoldDB" id="A0A2W5B5X7"/>
<reference evidence="3 4" key="1">
    <citation type="submission" date="2017-11" db="EMBL/GenBank/DDBJ databases">
        <title>Infants hospitalized years apart are colonized by the same room-sourced microbial strains.</title>
        <authorList>
            <person name="Brooks B."/>
            <person name="Olm M.R."/>
            <person name="Firek B.A."/>
            <person name="Baker R."/>
            <person name="Thomas B.C."/>
            <person name="Morowitz M.J."/>
            <person name="Banfield J.F."/>
        </authorList>
    </citation>
    <scope>NUCLEOTIDE SEQUENCE [LARGE SCALE GENOMIC DNA]</scope>
    <source>
        <strain evidence="3">S2_012_000_R3_87</strain>
    </source>
</reference>
<feature type="compositionally biased region" description="Basic and acidic residues" evidence="1">
    <location>
        <begin position="53"/>
        <end position="71"/>
    </location>
</feature>
<accession>A0A2W5B5X7</accession>
<keyword evidence="2" id="KW-0732">Signal</keyword>
<dbReference type="EMBL" id="QFNY01000085">
    <property type="protein sequence ID" value="PZP01213.1"/>
    <property type="molecule type" value="Genomic_DNA"/>
</dbReference>
<organism evidence="3 4">
    <name type="scientific">Corynebacterium urealyticum</name>
    <dbReference type="NCBI Taxonomy" id="43771"/>
    <lineage>
        <taxon>Bacteria</taxon>
        <taxon>Bacillati</taxon>
        <taxon>Actinomycetota</taxon>
        <taxon>Actinomycetes</taxon>
        <taxon>Mycobacteriales</taxon>
        <taxon>Corynebacteriaceae</taxon>
        <taxon>Corynebacterium</taxon>
    </lineage>
</organism>
<feature type="signal peptide" evidence="2">
    <location>
        <begin position="1"/>
        <end position="27"/>
    </location>
</feature>
<evidence type="ECO:0000313" key="4">
    <source>
        <dbReference type="Proteomes" id="UP000249451"/>
    </source>
</evidence>
<name>A0A2W5B5X7_9CORY</name>
<feature type="chain" id="PRO_5039385102" description="DUF732 domain-containing protein" evidence="2">
    <location>
        <begin position="28"/>
        <end position="193"/>
    </location>
</feature>